<dbReference type="Proteomes" id="UP001500427">
    <property type="component" value="Unassembled WGS sequence"/>
</dbReference>
<sequence>MSRAVRPVGPVDIAVIGFTGDLRGTGVAAAVARAVAEGVVRVLDVLVVRKDDTGAVTMLDAETTEGVEELLGFPADLPDMVGEDDALAIAAEMAPGSSVVVVVWENVWAAHIAAAVQASGGQLLTLERIPAEDVREALESISG</sequence>
<dbReference type="EMBL" id="BAABIW010000014">
    <property type="protein sequence ID" value="GAA5025989.1"/>
    <property type="molecule type" value="Genomic_DNA"/>
</dbReference>
<reference evidence="2" key="1">
    <citation type="journal article" date="2019" name="Int. J. Syst. Evol. Microbiol.">
        <title>The Global Catalogue of Microorganisms (GCM) 10K type strain sequencing project: providing services to taxonomists for standard genome sequencing and annotation.</title>
        <authorList>
            <consortium name="The Broad Institute Genomics Platform"/>
            <consortium name="The Broad Institute Genome Sequencing Center for Infectious Disease"/>
            <person name="Wu L."/>
            <person name="Ma J."/>
        </authorList>
    </citation>
    <scope>NUCLEOTIDE SEQUENCE [LARGE SCALE GENOMIC DNA]</scope>
    <source>
        <strain evidence="2">JCM 17687</strain>
    </source>
</reference>
<evidence type="ECO:0008006" key="3">
    <source>
        <dbReference type="Google" id="ProtNLM"/>
    </source>
</evidence>
<name>A0ABP9JAG7_9MICO</name>
<protein>
    <recommendedName>
        <fullName evidence="3">DUF1269 domain-containing protein</fullName>
    </recommendedName>
</protein>
<keyword evidence="2" id="KW-1185">Reference proteome</keyword>
<evidence type="ECO:0000313" key="1">
    <source>
        <dbReference type="EMBL" id="GAA5025989.1"/>
    </source>
</evidence>
<accession>A0ABP9JAG7</accession>
<dbReference type="RefSeq" id="WP_345507270.1">
    <property type="nucleotide sequence ID" value="NZ_BAABIW010000014.1"/>
</dbReference>
<proteinExistence type="predicted"/>
<dbReference type="Pfam" id="PF19850">
    <property type="entry name" value="DUF6325"/>
    <property type="match status" value="1"/>
</dbReference>
<evidence type="ECO:0000313" key="2">
    <source>
        <dbReference type="Proteomes" id="UP001500427"/>
    </source>
</evidence>
<gene>
    <name evidence="1" type="ORF">GCM10023258_19380</name>
</gene>
<comment type="caution">
    <text evidence="1">The sequence shown here is derived from an EMBL/GenBank/DDBJ whole genome shotgun (WGS) entry which is preliminary data.</text>
</comment>
<organism evidence="1 2">
    <name type="scientific">Terrabacter aeriphilus</name>
    <dbReference type="NCBI Taxonomy" id="515662"/>
    <lineage>
        <taxon>Bacteria</taxon>
        <taxon>Bacillati</taxon>
        <taxon>Actinomycetota</taxon>
        <taxon>Actinomycetes</taxon>
        <taxon>Micrococcales</taxon>
        <taxon>Intrasporangiaceae</taxon>
        <taxon>Terrabacter</taxon>
    </lineage>
</organism>
<dbReference type="InterPro" id="IPR046288">
    <property type="entry name" value="DUF6325"/>
</dbReference>